<dbReference type="GO" id="GO:0022857">
    <property type="term" value="F:transmembrane transporter activity"/>
    <property type="evidence" value="ECO:0007669"/>
    <property type="project" value="InterPro"/>
</dbReference>
<feature type="transmembrane region" description="Helical" evidence="7">
    <location>
        <begin position="31"/>
        <end position="56"/>
    </location>
</feature>
<protein>
    <submittedName>
        <fullName evidence="9">MFS general substrate transporter</fullName>
    </submittedName>
</protein>
<feature type="region of interest" description="Disordered" evidence="6">
    <location>
        <begin position="182"/>
        <end position="219"/>
    </location>
</feature>
<reference evidence="9 10" key="1">
    <citation type="submission" date="2016-12" db="EMBL/GenBank/DDBJ databases">
        <title>The genomes of Aspergillus section Nigri reveals drivers in fungal speciation.</title>
        <authorList>
            <consortium name="DOE Joint Genome Institute"/>
            <person name="Vesth T.C."/>
            <person name="Nybo J."/>
            <person name="Theobald S."/>
            <person name="Brandl J."/>
            <person name="Frisvad J.C."/>
            <person name="Nielsen K.F."/>
            <person name="Lyhne E.K."/>
            <person name="Kogle M.E."/>
            <person name="Kuo A."/>
            <person name="Riley R."/>
            <person name="Clum A."/>
            <person name="Nolan M."/>
            <person name="Lipzen A."/>
            <person name="Salamov A."/>
            <person name="Henrissat B."/>
            <person name="Wiebenga A."/>
            <person name="De Vries R.P."/>
            <person name="Grigoriev I.V."/>
            <person name="Mortensen U.H."/>
            <person name="Andersen M.R."/>
            <person name="Baker S.E."/>
        </authorList>
    </citation>
    <scope>NUCLEOTIDE SEQUENCE [LARGE SCALE GENOMIC DNA]</scope>
    <source>
        <strain evidence="9 10">JOP 1030-1</strain>
    </source>
</reference>
<evidence type="ECO:0000256" key="5">
    <source>
        <dbReference type="ARBA" id="ARBA00023136"/>
    </source>
</evidence>
<dbReference type="OrthoDB" id="419598at2759"/>
<dbReference type="InterPro" id="IPR050930">
    <property type="entry name" value="MFS_Vesicular_Transporter"/>
</dbReference>
<dbReference type="GeneID" id="37073342"/>
<evidence type="ECO:0000256" key="3">
    <source>
        <dbReference type="ARBA" id="ARBA00022692"/>
    </source>
</evidence>
<dbReference type="Proteomes" id="UP000248349">
    <property type="component" value="Unassembled WGS sequence"/>
</dbReference>
<feature type="transmembrane region" description="Helical" evidence="7">
    <location>
        <begin position="68"/>
        <end position="89"/>
    </location>
</feature>
<dbReference type="Pfam" id="PF07690">
    <property type="entry name" value="MFS_1"/>
    <property type="match status" value="1"/>
</dbReference>
<keyword evidence="5 7" id="KW-0472">Membrane</keyword>
<dbReference type="PANTHER" id="PTHR23506:SF35">
    <property type="entry name" value="MAJOR FACILITATOR SUPERFAMILY (MFS) PROFILE DOMAIN-CONTAINING PROTEIN-RELATED"/>
    <property type="match status" value="1"/>
</dbReference>
<feature type="transmembrane region" description="Helical" evidence="7">
    <location>
        <begin position="257"/>
        <end position="282"/>
    </location>
</feature>
<feature type="compositionally biased region" description="Polar residues" evidence="6">
    <location>
        <begin position="183"/>
        <end position="193"/>
    </location>
</feature>
<keyword evidence="2" id="KW-0813">Transport</keyword>
<sequence length="448" mass="48044">MRFTDNFLFTFIIPILPEILGQRLQQPASRIQALTSIILSMNALVSIVLAPLTGYLADKLSSRNRCLVVAWVVNMLGTAVTASATTLPVLIVGRLIQTLAGSVIWIVGMAMLANAAGAKHLGQAFGVAVLLVSAGLLTGPAVSAALYKFVSYPVMWSSAFIVLLTGLALQLLVIEPQQDEENTASTTKIQSTTNDEEQEIHDANDPLLPGSTPGETDTRTYYSTAATTTTETRSPPATADRNKEANIYWLILRRKRVAAGLLGDTLLAIIIASFEATIPLHIRKVFGWDSFHAGMLFLLLQAPTLILVVPVGWLKDRFGMRYPVSLGFVLLAPSLVLLGMPGECGLKGESGSVVYLVTLIAIGVWRTLILGYGGVEVLNGANELAEEKPGIFGSNRGYSRTFSMSNITWKGGMFIGPLVSGALTETVGYFYMNSILGTSHYLSSSLSA</sequence>
<feature type="transmembrane region" description="Helical" evidence="7">
    <location>
        <begin position="321"/>
        <end position="340"/>
    </location>
</feature>
<dbReference type="AlphaFoldDB" id="A0A318Z4Z9"/>
<evidence type="ECO:0000313" key="10">
    <source>
        <dbReference type="Proteomes" id="UP000248349"/>
    </source>
</evidence>
<dbReference type="STRING" id="1450539.A0A318Z4Z9"/>
<dbReference type="InterPro" id="IPR020846">
    <property type="entry name" value="MFS_dom"/>
</dbReference>
<name>A0A318Z4Z9_9EURO</name>
<dbReference type="RefSeq" id="XP_025428367.1">
    <property type="nucleotide sequence ID" value="XM_025572114.1"/>
</dbReference>
<feature type="transmembrane region" description="Helical" evidence="7">
    <location>
        <begin position="294"/>
        <end position="314"/>
    </location>
</feature>
<feature type="transmembrane region" description="Helical" evidence="7">
    <location>
        <begin position="352"/>
        <end position="372"/>
    </location>
</feature>
<organism evidence="9 10">
    <name type="scientific">Aspergillus saccharolyticus JOP 1030-1</name>
    <dbReference type="NCBI Taxonomy" id="1450539"/>
    <lineage>
        <taxon>Eukaryota</taxon>
        <taxon>Fungi</taxon>
        <taxon>Dikarya</taxon>
        <taxon>Ascomycota</taxon>
        <taxon>Pezizomycotina</taxon>
        <taxon>Eurotiomycetes</taxon>
        <taxon>Eurotiomycetidae</taxon>
        <taxon>Eurotiales</taxon>
        <taxon>Aspergillaceae</taxon>
        <taxon>Aspergillus</taxon>
        <taxon>Aspergillus subgen. Circumdati</taxon>
    </lineage>
</organism>
<feature type="transmembrane region" description="Helical" evidence="7">
    <location>
        <begin position="153"/>
        <end position="174"/>
    </location>
</feature>
<gene>
    <name evidence="9" type="ORF">BP01DRAFT_303326</name>
</gene>
<dbReference type="GO" id="GO:0016020">
    <property type="term" value="C:membrane"/>
    <property type="evidence" value="ECO:0007669"/>
    <property type="project" value="UniProtKB-SubCell"/>
</dbReference>
<evidence type="ECO:0000256" key="4">
    <source>
        <dbReference type="ARBA" id="ARBA00022989"/>
    </source>
</evidence>
<dbReference type="InterPro" id="IPR036259">
    <property type="entry name" value="MFS_trans_sf"/>
</dbReference>
<evidence type="ECO:0000256" key="6">
    <source>
        <dbReference type="SAM" id="MobiDB-lite"/>
    </source>
</evidence>
<proteinExistence type="predicted"/>
<feature type="transmembrane region" description="Helical" evidence="7">
    <location>
        <begin position="95"/>
        <end position="113"/>
    </location>
</feature>
<keyword evidence="3 7" id="KW-0812">Transmembrane</keyword>
<accession>A0A318Z4Z9</accession>
<evidence type="ECO:0000256" key="7">
    <source>
        <dbReference type="SAM" id="Phobius"/>
    </source>
</evidence>
<evidence type="ECO:0000256" key="2">
    <source>
        <dbReference type="ARBA" id="ARBA00022448"/>
    </source>
</evidence>
<dbReference type="InterPro" id="IPR011701">
    <property type="entry name" value="MFS"/>
</dbReference>
<dbReference type="PANTHER" id="PTHR23506">
    <property type="entry name" value="GH10249P"/>
    <property type="match status" value="1"/>
</dbReference>
<feature type="domain" description="Major facilitator superfamily (MFS) profile" evidence="8">
    <location>
        <begin position="1"/>
        <end position="448"/>
    </location>
</feature>
<evidence type="ECO:0000259" key="8">
    <source>
        <dbReference type="PROSITE" id="PS50850"/>
    </source>
</evidence>
<dbReference type="Gene3D" id="1.20.1250.20">
    <property type="entry name" value="MFS general substrate transporter like domains"/>
    <property type="match status" value="1"/>
</dbReference>
<keyword evidence="4 7" id="KW-1133">Transmembrane helix</keyword>
<keyword evidence="10" id="KW-1185">Reference proteome</keyword>
<dbReference type="EMBL" id="KZ821252">
    <property type="protein sequence ID" value="PYH42385.1"/>
    <property type="molecule type" value="Genomic_DNA"/>
</dbReference>
<dbReference type="SUPFAM" id="SSF103473">
    <property type="entry name" value="MFS general substrate transporter"/>
    <property type="match status" value="1"/>
</dbReference>
<evidence type="ECO:0000256" key="1">
    <source>
        <dbReference type="ARBA" id="ARBA00004141"/>
    </source>
</evidence>
<dbReference type="PROSITE" id="PS50850">
    <property type="entry name" value="MFS"/>
    <property type="match status" value="1"/>
</dbReference>
<evidence type="ECO:0000313" key="9">
    <source>
        <dbReference type="EMBL" id="PYH42385.1"/>
    </source>
</evidence>
<feature type="transmembrane region" description="Helical" evidence="7">
    <location>
        <begin position="125"/>
        <end position="147"/>
    </location>
</feature>
<comment type="subcellular location">
    <subcellularLocation>
        <location evidence="1">Membrane</location>
        <topology evidence="1">Multi-pass membrane protein</topology>
    </subcellularLocation>
</comment>